<dbReference type="HOGENOM" id="CLU_049673_2_0_1"/>
<dbReference type="Proteomes" id="UP000032180">
    <property type="component" value="Chromosome 1"/>
</dbReference>
<evidence type="ECO:0000313" key="2">
    <source>
        <dbReference type="EnsemblPlants" id="LPERR01G14040.1"/>
    </source>
</evidence>
<name>A0A0D9V119_9ORYZ</name>
<dbReference type="PANTHER" id="PTHR32246">
    <property type="entry name" value="INGRESSION PROTEIN FIC1"/>
    <property type="match status" value="1"/>
</dbReference>
<protein>
    <recommendedName>
        <fullName evidence="1">C2 domain-containing protein</fullName>
    </recommendedName>
</protein>
<evidence type="ECO:0000313" key="3">
    <source>
        <dbReference type="Proteomes" id="UP000032180"/>
    </source>
</evidence>
<reference evidence="2" key="3">
    <citation type="submission" date="2015-04" db="UniProtKB">
        <authorList>
            <consortium name="EnsemblPlants"/>
        </authorList>
    </citation>
    <scope>IDENTIFICATION</scope>
</reference>
<evidence type="ECO:0000259" key="1">
    <source>
        <dbReference type="PROSITE" id="PS50004"/>
    </source>
</evidence>
<dbReference type="eggNOG" id="ENOG502QUNY">
    <property type="taxonomic scope" value="Eukaryota"/>
</dbReference>
<dbReference type="SMART" id="SM00239">
    <property type="entry name" value="C2"/>
    <property type="match status" value="1"/>
</dbReference>
<dbReference type="Gene3D" id="2.60.40.150">
    <property type="entry name" value="C2 domain"/>
    <property type="match status" value="1"/>
</dbReference>
<dbReference type="AlphaFoldDB" id="A0A0D9V119"/>
<dbReference type="Pfam" id="PF00168">
    <property type="entry name" value="C2"/>
    <property type="match status" value="1"/>
</dbReference>
<accession>A0A0D9V119</accession>
<dbReference type="GO" id="GO:0006952">
    <property type="term" value="P:defense response"/>
    <property type="evidence" value="ECO:0007669"/>
    <property type="project" value="InterPro"/>
</dbReference>
<dbReference type="InterPro" id="IPR000008">
    <property type="entry name" value="C2_dom"/>
</dbReference>
<reference evidence="3" key="2">
    <citation type="submission" date="2013-12" db="EMBL/GenBank/DDBJ databases">
        <authorList>
            <person name="Yu Y."/>
            <person name="Lee S."/>
            <person name="de Baynast K."/>
            <person name="Wissotski M."/>
            <person name="Liu L."/>
            <person name="Talag J."/>
            <person name="Goicoechea J."/>
            <person name="Angelova A."/>
            <person name="Jetty R."/>
            <person name="Kudrna D."/>
            <person name="Golser W."/>
            <person name="Rivera L."/>
            <person name="Zhang J."/>
            <person name="Wing R."/>
        </authorList>
    </citation>
    <scope>NUCLEOTIDE SEQUENCE</scope>
</reference>
<reference evidence="2 3" key="1">
    <citation type="submission" date="2012-08" db="EMBL/GenBank/DDBJ databases">
        <title>Oryza genome evolution.</title>
        <authorList>
            <person name="Wing R.A."/>
        </authorList>
    </citation>
    <scope>NUCLEOTIDE SEQUENCE</scope>
</reference>
<dbReference type="SUPFAM" id="SSF49562">
    <property type="entry name" value="C2 domain (Calcium/lipid-binding domain, CaLB)"/>
    <property type="match status" value="1"/>
</dbReference>
<dbReference type="EnsemblPlants" id="LPERR01G14040.1">
    <property type="protein sequence ID" value="LPERR01G14040.1"/>
    <property type="gene ID" value="LPERR01G14040"/>
</dbReference>
<dbReference type="CDD" id="cd04051">
    <property type="entry name" value="C2_SRC2_like"/>
    <property type="match status" value="1"/>
</dbReference>
<keyword evidence="3" id="KW-1185">Reference proteome</keyword>
<feature type="domain" description="C2" evidence="1">
    <location>
        <begin position="38"/>
        <end position="164"/>
    </location>
</feature>
<dbReference type="PROSITE" id="PS50004">
    <property type="entry name" value="C2"/>
    <property type="match status" value="1"/>
</dbReference>
<organism evidence="2 3">
    <name type="scientific">Leersia perrieri</name>
    <dbReference type="NCBI Taxonomy" id="77586"/>
    <lineage>
        <taxon>Eukaryota</taxon>
        <taxon>Viridiplantae</taxon>
        <taxon>Streptophyta</taxon>
        <taxon>Embryophyta</taxon>
        <taxon>Tracheophyta</taxon>
        <taxon>Spermatophyta</taxon>
        <taxon>Magnoliopsida</taxon>
        <taxon>Liliopsida</taxon>
        <taxon>Poales</taxon>
        <taxon>Poaceae</taxon>
        <taxon>BOP clade</taxon>
        <taxon>Oryzoideae</taxon>
        <taxon>Oryzeae</taxon>
        <taxon>Oryzinae</taxon>
        <taxon>Leersia</taxon>
    </lineage>
</organism>
<dbReference type="InterPro" id="IPR035892">
    <property type="entry name" value="C2_domain_sf"/>
</dbReference>
<proteinExistence type="predicted"/>
<sequence>MNPLLNSRHGVILQLEEETHVAAAGYDAQLSLPSSSSNSSTSISSSSYRVPVAMAGYRVLELTLVSASDLKKVTLFSRMRVYAVASISGSNVPMPMHGTHADRKGGRNPAWNTVLHFPVPADTRGLALHVQLCAHRAFGGSRDVGDVFVPLDDLLAAASSHAHHDAEPKPASYQVRRPVSGRAHGTLYFCYRFTDVKPPSVYLSAESEKTTEKNVSSASPVTAYPPPPSSGAAVAYPPVVPYGAPYGGYPPPPQQYGGYAAPPPPYGYSAAPEQPATYGYAAAPARKGGSGMGMGLGLGLLGGAVGGMMVGEMVGDMEADAAYDAGFNDALEF</sequence>
<dbReference type="InterPro" id="IPR044750">
    <property type="entry name" value="C2_SRC2/BAP"/>
</dbReference>
<dbReference type="Gramene" id="LPERR01G14040.1">
    <property type="protein sequence ID" value="LPERR01G14040.1"/>
    <property type="gene ID" value="LPERR01G14040"/>
</dbReference>
<dbReference type="PANTHER" id="PTHR32246:SF67">
    <property type="entry name" value="OS01G0369500 PROTEIN"/>
    <property type="match status" value="1"/>
</dbReference>